<dbReference type="PANTHER" id="PTHR34315:SF1">
    <property type="entry name" value="INTRADIOL RING-CLEAVAGE DIOXYGENASES DOMAIN-CONTAINING PROTEIN-RELATED"/>
    <property type="match status" value="1"/>
</dbReference>
<dbReference type="Gene3D" id="2.60.130.10">
    <property type="entry name" value="Aromatic compound dioxygenase"/>
    <property type="match status" value="1"/>
</dbReference>
<evidence type="ECO:0000313" key="2">
    <source>
        <dbReference type="EMBL" id="AUX19769.1"/>
    </source>
</evidence>
<proteinExistence type="predicted"/>
<dbReference type="GO" id="GO:0005506">
    <property type="term" value="F:iron ion binding"/>
    <property type="evidence" value="ECO:0007669"/>
    <property type="project" value="InterPro"/>
</dbReference>
<feature type="compositionally biased region" description="Low complexity" evidence="1">
    <location>
        <begin position="82"/>
        <end position="101"/>
    </location>
</feature>
<protein>
    <recommendedName>
        <fullName evidence="4">Intradiol ring-cleavage dioxygenases domain-containing protein</fullName>
    </recommendedName>
</protein>
<dbReference type="InterPro" id="IPR015889">
    <property type="entry name" value="Intradiol_dOase_core"/>
</dbReference>
<accession>A0A4P2PT37</accession>
<dbReference type="EMBL" id="CP012670">
    <property type="protein sequence ID" value="AUX19769.1"/>
    <property type="molecule type" value="Genomic_DNA"/>
</dbReference>
<dbReference type="OrthoDB" id="9805815at2"/>
<dbReference type="PANTHER" id="PTHR34315">
    <property type="match status" value="1"/>
</dbReference>
<feature type="compositionally biased region" description="Gly residues" evidence="1">
    <location>
        <begin position="49"/>
        <end position="81"/>
    </location>
</feature>
<name>A0A4P2PT37_SORCE</name>
<dbReference type="GO" id="GO:0016702">
    <property type="term" value="F:oxidoreductase activity, acting on single donors with incorporation of molecular oxygen, incorporation of two atoms of oxygen"/>
    <property type="evidence" value="ECO:0007669"/>
    <property type="project" value="InterPro"/>
</dbReference>
<evidence type="ECO:0000256" key="1">
    <source>
        <dbReference type="SAM" id="MobiDB-lite"/>
    </source>
</evidence>
<gene>
    <name evidence="2" type="ORF">SOCEGT47_002210</name>
</gene>
<feature type="region of interest" description="Disordered" evidence="1">
    <location>
        <begin position="40"/>
        <end position="135"/>
    </location>
</feature>
<evidence type="ECO:0008006" key="4">
    <source>
        <dbReference type="Google" id="ProtNLM"/>
    </source>
</evidence>
<evidence type="ECO:0000313" key="3">
    <source>
        <dbReference type="Proteomes" id="UP000295781"/>
    </source>
</evidence>
<dbReference type="PROSITE" id="PS51257">
    <property type="entry name" value="PROKAR_LIPOPROTEIN"/>
    <property type="match status" value="1"/>
</dbReference>
<feature type="compositionally biased region" description="Gly residues" evidence="1">
    <location>
        <begin position="102"/>
        <end position="124"/>
    </location>
</feature>
<sequence length="377" mass="38632">MSKERDTETQGPSLRGVDRRQALLGLGAIAVTVSCGDGGESGLGTDPSGAGGSGGTGGSGTTGSGMGGSGAGGSGTGGGGADPATTTGSGAGGADPSTTTAGSGGSGAGGTDPGAGGMGGGGSGDALTPPPFDDVPTCRALNKTDGAGQGPFFIHELEKDDDISLFRQDIRGRYNEDAAPGVEMHLHLRVLDMSKPDCDGTGVGLADVDVYIWHTDGQGYYSGFGVEGTATEQNPDAPYRGTPNQNHLENTDRFCRGMQTTDANGVVSFRSIFPGWYNGRDVHIHFVCMKKGSASRGRMTYQGGDHIFTTQFYFEPEFTDSVHTKYEPYKARTTGSLAQTYQGSIKADEPGNSGLRAKAWMEGDVVIAQMQIAVNPT</sequence>
<reference evidence="2 3" key="1">
    <citation type="submission" date="2015-09" db="EMBL/GenBank/DDBJ databases">
        <title>Sorangium comparison.</title>
        <authorList>
            <person name="Zaburannyi N."/>
            <person name="Bunk B."/>
            <person name="Overmann J."/>
            <person name="Mueller R."/>
        </authorList>
    </citation>
    <scope>NUCLEOTIDE SEQUENCE [LARGE SCALE GENOMIC DNA]</scope>
    <source>
        <strain evidence="2 3">So ceGT47</strain>
    </source>
</reference>
<dbReference type="Proteomes" id="UP000295781">
    <property type="component" value="Chromosome"/>
</dbReference>
<dbReference type="SUPFAM" id="SSF49482">
    <property type="entry name" value="Aromatic compound dioxygenase"/>
    <property type="match status" value="1"/>
</dbReference>
<dbReference type="RefSeq" id="WP_129344476.1">
    <property type="nucleotide sequence ID" value="NZ_CP012670.1"/>
</dbReference>
<dbReference type="AlphaFoldDB" id="A0A4P2PT37"/>
<organism evidence="2 3">
    <name type="scientific">Sorangium cellulosum</name>
    <name type="common">Polyangium cellulosum</name>
    <dbReference type="NCBI Taxonomy" id="56"/>
    <lineage>
        <taxon>Bacteria</taxon>
        <taxon>Pseudomonadati</taxon>
        <taxon>Myxococcota</taxon>
        <taxon>Polyangia</taxon>
        <taxon>Polyangiales</taxon>
        <taxon>Polyangiaceae</taxon>
        <taxon>Sorangium</taxon>
    </lineage>
</organism>